<protein>
    <submittedName>
        <fullName evidence="3">PH domain-containing protein</fullName>
    </submittedName>
</protein>
<sequence length="495" mass="56956">MKPSFNTPQRQSLVGVVVMFTDTLQKSVRALWPVLLLWAFRFNEINKLHLTLGITIIVLVLGVIAYLKYHHFTFFLDEDNDEFVIKEGIFNKTRTAIPLDKIQQVNINQSLIQRLIGVHALEVDTAGSSKKEVAIKAISHNLALALKERLLQSDKTKISTDIAESTVNDEKEPFIAISFVSLLKTGITSNYARSFALLLAFTITVFQNVEEYLDEYTVSEYITTEVLLRFTTFIVIGIIVLILLINLVRTIFKFFDYKIAQQQNALLLSYGLLNTRNTIIRPERVQMVMVRRNYFQKKIDIQDIKIKQTSNSDAASKEQQKSAIEIPGCSTSEKDILLQFLLDKVPERGVALKPNIRKIIVQVAFFLGIPLSIFFFLAYFENNMLYNYSSYVLAYVLFVIALIYFSFKNTRLFVNNDFIIKQSGAWDVDNEFLAPHKIQAIKLKQYFWHKKANIGTVTLYTAGGALAFELADYTRLKQLVNYWTYQVETTNKNWM</sequence>
<dbReference type="InterPro" id="IPR014529">
    <property type="entry name" value="UCP026631"/>
</dbReference>
<accession>A0ABX8VAX8</accession>
<dbReference type="EMBL" id="CP080429">
    <property type="protein sequence ID" value="QYJ67781.1"/>
    <property type="molecule type" value="Genomic_DNA"/>
</dbReference>
<keyword evidence="1" id="KW-0472">Membrane</keyword>
<evidence type="ECO:0000313" key="4">
    <source>
        <dbReference type="Proteomes" id="UP000825381"/>
    </source>
</evidence>
<name>A0ABX8VAX8_9FLAO</name>
<keyword evidence="1" id="KW-0812">Transmembrane</keyword>
<feature type="domain" description="YdbS-like PH" evidence="2">
    <location>
        <begin position="257"/>
        <end position="330"/>
    </location>
</feature>
<dbReference type="PANTHER" id="PTHR34473">
    <property type="entry name" value="UPF0699 TRANSMEMBRANE PROTEIN YDBS"/>
    <property type="match status" value="1"/>
</dbReference>
<dbReference type="Pfam" id="PF03703">
    <property type="entry name" value="bPH_2"/>
    <property type="match status" value="3"/>
</dbReference>
<evidence type="ECO:0000259" key="2">
    <source>
        <dbReference type="Pfam" id="PF03703"/>
    </source>
</evidence>
<keyword evidence="1" id="KW-1133">Transmembrane helix</keyword>
<feature type="domain" description="YdbS-like PH" evidence="2">
    <location>
        <begin position="408"/>
        <end position="477"/>
    </location>
</feature>
<dbReference type="RefSeq" id="WP_220640126.1">
    <property type="nucleotide sequence ID" value="NZ_CP080429.1"/>
</dbReference>
<feature type="transmembrane region" description="Helical" evidence="1">
    <location>
        <begin position="359"/>
        <end position="380"/>
    </location>
</feature>
<dbReference type="InterPro" id="IPR005182">
    <property type="entry name" value="YdbS-like_PH"/>
</dbReference>
<dbReference type="PIRSF" id="PIRSF026631">
    <property type="entry name" value="UCP026631"/>
    <property type="match status" value="1"/>
</dbReference>
<organism evidence="3 4">
    <name type="scientific">Flavobacterium litorale</name>
    <dbReference type="NCBI Taxonomy" id="2856519"/>
    <lineage>
        <taxon>Bacteria</taxon>
        <taxon>Pseudomonadati</taxon>
        <taxon>Bacteroidota</taxon>
        <taxon>Flavobacteriia</taxon>
        <taxon>Flavobacteriales</taxon>
        <taxon>Flavobacteriaceae</taxon>
        <taxon>Flavobacterium</taxon>
    </lineage>
</organism>
<evidence type="ECO:0000313" key="3">
    <source>
        <dbReference type="EMBL" id="QYJ67781.1"/>
    </source>
</evidence>
<dbReference type="Proteomes" id="UP000825381">
    <property type="component" value="Chromosome"/>
</dbReference>
<feature type="transmembrane region" description="Helical" evidence="1">
    <location>
        <begin position="386"/>
        <end position="407"/>
    </location>
</feature>
<keyword evidence="4" id="KW-1185">Reference proteome</keyword>
<evidence type="ECO:0000256" key="1">
    <source>
        <dbReference type="SAM" id="Phobius"/>
    </source>
</evidence>
<proteinExistence type="predicted"/>
<reference evidence="3 4" key="1">
    <citation type="submission" date="2021-07" db="EMBL/GenBank/DDBJ databases">
        <title>Flavobacterium WSW3-B6 sp.nov, isolated from seaweed.</title>
        <authorList>
            <person name="Muhammad N."/>
            <person name="Ho H."/>
            <person name="Lee Y.-J."/>
            <person name="Nguyen T."/>
            <person name="Ho J."/>
            <person name="Kim S.-G."/>
        </authorList>
    </citation>
    <scope>NUCLEOTIDE SEQUENCE [LARGE SCALE GENOMIC DNA]</scope>
    <source>
        <strain evidence="3 4">WSW3-B6</strain>
    </source>
</reference>
<feature type="transmembrane region" description="Helical" evidence="1">
    <location>
        <begin position="48"/>
        <end position="67"/>
    </location>
</feature>
<gene>
    <name evidence="3" type="ORF">K1I41_09540</name>
</gene>
<feature type="transmembrane region" description="Helical" evidence="1">
    <location>
        <begin position="227"/>
        <end position="248"/>
    </location>
</feature>
<feature type="domain" description="YdbS-like PH" evidence="2">
    <location>
        <begin position="75"/>
        <end position="149"/>
    </location>
</feature>
<dbReference type="PANTHER" id="PTHR34473:SF2">
    <property type="entry name" value="UPF0699 TRANSMEMBRANE PROTEIN YDBT"/>
    <property type="match status" value="1"/>
</dbReference>